<evidence type="ECO:0000256" key="6">
    <source>
        <dbReference type="ARBA" id="ARBA00022737"/>
    </source>
</evidence>
<keyword evidence="11" id="KW-0238">DNA-binding</keyword>
<feature type="domain" description="C2H2-type" evidence="17">
    <location>
        <begin position="745"/>
        <end position="773"/>
    </location>
</feature>
<dbReference type="SUPFAM" id="SSF57667">
    <property type="entry name" value="beta-beta-alpha zinc fingers"/>
    <property type="match status" value="5"/>
</dbReference>
<evidence type="ECO:0000259" key="17">
    <source>
        <dbReference type="PROSITE" id="PS50157"/>
    </source>
</evidence>
<accession>A0AAD9E0P7</accession>
<comment type="similarity">
    <text evidence="3">Belongs to the krueppel C2H2-type zinc-finger protein family.</text>
</comment>
<evidence type="ECO:0000256" key="4">
    <source>
        <dbReference type="ARBA" id="ARBA00022499"/>
    </source>
</evidence>
<comment type="caution">
    <text evidence="18">The sequence shown here is derived from an EMBL/GenBank/DDBJ whole genome shotgun (WGS) entry which is preliminary data.</text>
</comment>
<feature type="region of interest" description="Disordered" evidence="15">
    <location>
        <begin position="586"/>
        <end position="608"/>
    </location>
</feature>
<feature type="domain" description="C2H2-type" evidence="17">
    <location>
        <begin position="887"/>
        <end position="910"/>
    </location>
</feature>
<dbReference type="SMART" id="SM00355">
    <property type="entry name" value="ZnF_C2H2"/>
    <property type="match status" value="13"/>
</dbReference>
<dbReference type="GO" id="GO:0005634">
    <property type="term" value="C:nucleus"/>
    <property type="evidence" value="ECO:0007669"/>
    <property type="project" value="UniProtKB-SubCell"/>
</dbReference>
<evidence type="ECO:0000256" key="8">
    <source>
        <dbReference type="ARBA" id="ARBA00022833"/>
    </source>
</evidence>
<dbReference type="FunFam" id="3.30.160.60:FF:000645">
    <property type="entry name" value="Zinc finger and BTB domain containing 40"/>
    <property type="match status" value="2"/>
</dbReference>
<reference evidence="18" key="1">
    <citation type="submission" date="2023-03" db="EMBL/GenBank/DDBJ databases">
        <title>Electrophorus voltai genome.</title>
        <authorList>
            <person name="Bian C."/>
        </authorList>
    </citation>
    <scope>NUCLEOTIDE SEQUENCE</scope>
    <source>
        <strain evidence="18">CB-2022</strain>
        <tissue evidence="18">Muscle</tissue>
    </source>
</reference>
<dbReference type="FunFam" id="3.30.160.60:FF:000696">
    <property type="entry name" value="Zinc finger and BTB domain containing 40"/>
    <property type="match status" value="1"/>
</dbReference>
<evidence type="ECO:0000256" key="1">
    <source>
        <dbReference type="ARBA" id="ARBA00003767"/>
    </source>
</evidence>
<keyword evidence="10" id="KW-0805">Transcription regulation</keyword>
<dbReference type="PROSITE" id="PS50157">
    <property type="entry name" value="ZINC_FINGER_C2H2_2"/>
    <property type="match status" value="11"/>
</dbReference>
<dbReference type="PROSITE" id="PS50097">
    <property type="entry name" value="BTB"/>
    <property type="match status" value="1"/>
</dbReference>
<dbReference type="InterPro" id="IPR013087">
    <property type="entry name" value="Znf_C2H2_type"/>
</dbReference>
<evidence type="ECO:0000256" key="7">
    <source>
        <dbReference type="ARBA" id="ARBA00022771"/>
    </source>
</evidence>
<feature type="domain" description="C2H2-type" evidence="17">
    <location>
        <begin position="859"/>
        <end position="886"/>
    </location>
</feature>
<dbReference type="GO" id="GO:0008270">
    <property type="term" value="F:zinc ion binding"/>
    <property type="evidence" value="ECO:0007669"/>
    <property type="project" value="UniProtKB-KW"/>
</dbReference>
<keyword evidence="8" id="KW-0862">Zinc</keyword>
<dbReference type="PROSITE" id="PS00028">
    <property type="entry name" value="ZINC_FINGER_C2H2_1"/>
    <property type="match status" value="12"/>
</dbReference>
<dbReference type="EMBL" id="JAROKS010000011">
    <property type="protein sequence ID" value="KAK1799969.1"/>
    <property type="molecule type" value="Genomic_DNA"/>
</dbReference>
<proteinExistence type="inferred from homology"/>
<evidence type="ECO:0000256" key="10">
    <source>
        <dbReference type="ARBA" id="ARBA00023015"/>
    </source>
</evidence>
<protein>
    <recommendedName>
        <fullName evidence="20">Zinc finger and BTB domain containing 40</fullName>
    </recommendedName>
</protein>
<comment type="function">
    <text evidence="1">May be involved in transcriptional regulation.</text>
</comment>
<dbReference type="FunFam" id="3.30.160.60:FF:000909">
    <property type="entry name" value="zinc finger and BTB domain-containing protein 40"/>
    <property type="match status" value="1"/>
</dbReference>
<feature type="domain" description="BTB" evidence="16">
    <location>
        <begin position="37"/>
        <end position="100"/>
    </location>
</feature>
<dbReference type="InterPro" id="IPR036236">
    <property type="entry name" value="Znf_C2H2_sf"/>
</dbReference>
<evidence type="ECO:0000256" key="2">
    <source>
        <dbReference type="ARBA" id="ARBA00004123"/>
    </source>
</evidence>
<feature type="domain" description="C2H2-type" evidence="17">
    <location>
        <begin position="971"/>
        <end position="999"/>
    </location>
</feature>
<dbReference type="Pfam" id="PF00096">
    <property type="entry name" value="zf-C2H2"/>
    <property type="match status" value="5"/>
</dbReference>
<dbReference type="GO" id="GO:0003677">
    <property type="term" value="F:DNA binding"/>
    <property type="evidence" value="ECO:0007669"/>
    <property type="project" value="UniProtKB-KW"/>
</dbReference>
<dbReference type="Gene3D" id="3.30.710.10">
    <property type="entry name" value="Potassium Channel Kv1.1, Chain A"/>
    <property type="match status" value="1"/>
</dbReference>
<dbReference type="FunFam" id="3.30.160.60:FF:000275">
    <property type="entry name" value="zinc finger protein 90 homolog"/>
    <property type="match status" value="1"/>
</dbReference>
<evidence type="ECO:0008006" key="20">
    <source>
        <dbReference type="Google" id="ProtNLM"/>
    </source>
</evidence>
<feature type="domain" description="C2H2-type" evidence="17">
    <location>
        <begin position="802"/>
        <end position="830"/>
    </location>
</feature>
<comment type="subcellular location">
    <subcellularLocation>
        <location evidence="2">Nucleus</location>
    </subcellularLocation>
</comment>
<feature type="domain" description="C2H2-type" evidence="17">
    <location>
        <begin position="774"/>
        <end position="801"/>
    </location>
</feature>
<feature type="domain" description="C2H2-type" evidence="17">
    <location>
        <begin position="688"/>
        <end position="716"/>
    </location>
</feature>
<gene>
    <name evidence="18" type="ORF">P4O66_006487</name>
</gene>
<feature type="domain" description="C2H2-type" evidence="17">
    <location>
        <begin position="717"/>
        <end position="744"/>
    </location>
</feature>
<dbReference type="Pfam" id="PF13912">
    <property type="entry name" value="zf-C2H2_6"/>
    <property type="match status" value="1"/>
</dbReference>
<evidence type="ECO:0000313" key="19">
    <source>
        <dbReference type="Proteomes" id="UP001239994"/>
    </source>
</evidence>
<keyword evidence="13" id="KW-0539">Nucleus</keyword>
<evidence type="ECO:0000256" key="14">
    <source>
        <dbReference type="PROSITE-ProRule" id="PRU00042"/>
    </source>
</evidence>
<dbReference type="Pfam" id="PF00651">
    <property type="entry name" value="BTB"/>
    <property type="match status" value="1"/>
</dbReference>
<keyword evidence="7 14" id="KW-0863">Zinc-finger</keyword>
<dbReference type="PANTHER" id="PTHR24394">
    <property type="entry name" value="ZINC FINGER PROTEIN"/>
    <property type="match status" value="1"/>
</dbReference>
<evidence type="ECO:0000256" key="11">
    <source>
        <dbReference type="ARBA" id="ARBA00023125"/>
    </source>
</evidence>
<evidence type="ECO:0000256" key="5">
    <source>
        <dbReference type="ARBA" id="ARBA00022723"/>
    </source>
</evidence>
<feature type="compositionally biased region" description="Basic and acidic residues" evidence="15">
    <location>
        <begin position="597"/>
        <end position="607"/>
    </location>
</feature>
<feature type="domain" description="C2H2-type" evidence="17">
    <location>
        <begin position="622"/>
        <end position="651"/>
    </location>
</feature>
<dbReference type="InterPro" id="IPR000210">
    <property type="entry name" value="BTB/POZ_dom"/>
</dbReference>
<evidence type="ECO:0000256" key="3">
    <source>
        <dbReference type="ARBA" id="ARBA00006991"/>
    </source>
</evidence>
<feature type="domain" description="C2H2-type" evidence="17">
    <location>
        <begin position="926"/>
        <end position="954"/>
    </location>
</feature>
<evidence type="ECO:0000259" key="16">
    <source>
        <dbReference type="PROSITE" id="PS50097"/>
    </source>
</evidence>
<evidence type="ECO:0000313" key="18">
    <source>
        <dbReference type="EMBL" id="KAK1799969.1"/>
    </source>
</evidence>
<evidence type="ECO:0000256" key="13">
    <source>
        <dbReference type="ARBA" id="ARBA00023242"/>
    </source>
</evidence>
<keyword evidence="9" id="KW-0832">Ubl conjugation</keyword>
<evidence type="ECO:0000256" key="15">
    <source>
        <dbReference type="SAM" id="MobiDB-lite"/>
    </source>
</evidence>
<name>A0AAD9E0P7_9TELE</name>
<sequence>MKVTLTLNRTRCAMELPNYSRQLMQQLQALRKECQFCDCTILVGGAPHLAHKVVLAASSLLFKSLLESSDSISIDTAVVTSEEFSSLLDMVYTGRLPLGKHNLTRVIAAADSLQMFDVAVGCKNILNALMKQAHDKLLESPDLAHAAEATQPAVEDHTDLPQTLPKSEELAQLGHSESQGEREEGGVELLSEKRDELVQTLQDVQPWVKTLRTWNTLPTKQQRIILECFDGDPPIDVVFQHLLEHMRDKCDISAQNVLVLLDLWKTLKPAPELVHVDQREGSGAEMTRSSGTLDEHSLKLTDCLSRADNISELLTQAADKCTDKTLKEAVEEKTTDQAEETRDTAGKRTEDCCGVCLFRMYRNTLFELNLHPQVIRQSLEEGPAIPTDQRQSFQVLLEEGGDAMGVERVLEAALEGAPVLTLTLWRLLLWAGTRNPGLGHFLQELKEKPESQKLFQTVAQVDFLFKHKKLIMETISDVTDLERTAGSLNHGKDNITEFLQSCRGHDGVVESTQQSLDRVMSREPQYALTLCRLLVASVQSFPQLSALSMELRNANERPPQCTQYIHVFIYVWVEPHTPAQVAGCLSSSEEEEEEEEGAKGAKEEVESQTHVSRRRKVMVVSYSCQWCGKAFDFKCRLIRHRKRCTLSPGRELRCSLCLLILPSASALREHRVQAHADPPAKKKRTQPVICDLCGKAFKQASGLLYHRRTEHLEERPFACGECGATFAASSSLKNHARLHTGEKPYHCKHCDMSFAVAAALSYHTKKKHAEGKMYSCQYCSSTFAQSIELTRHVRTHTGDKPYVCRECGKGFKQANGLSVHLHSFHNVAEPHDCQKCRVSFGSLDELREHIQEVHPKELHQCPECSKILSTAAQLEKHMSVHDGSKPYSCKSCQKSYQTLSGLWYHNRTTHPDVVTAEGSRPVSHLLHCKICNKAFCNRSSLFKHHITKHPETRSVADGSDEKTTQGGALLWRCAYCQRALSSEQELEQHVSSEHMSQQGSAFGCVVCSLSFPSEPEFQHHFLTTHLQVIQEEEPQLHNSTSQMVIQTEDTLAEGAEQIVGLDHSQLTGSQQVFVALGDGGVGTASSGIVAVNMEDLLTGRIALICEENP</sequence>
<dbReference type="AlphaFoldDB" id="A0AAD9E0P7"/>
<keyword evidence="5" id="KW-0479">Metal-binding</keyword>
<dbReference type="SMART" id="SM00225">
    <property type="entry name" value="BTB"/>
    <property type="match status" value="1"/>
</dbReference>
<keyword evidence="19" id="KW-1185">Reference proteome</keyword>
<feature type="domain" description="C2H2-type" evidence="17">
    <location>
        <begin position="831"/>
        <end position="859"/>
    </location>
</feature>
<organism evidence="18 19">
    <name type="scientific">Electrophorus voltai</name>
    <dbReference type="NCBI Taxonomy" id="2609070"/>
    <lineage>
        <taxon>Eukaryota</taxon>
        <taxon>Metazoa</taxon>
        <taxon>Chordata</taxon>
        <taxon>Craniata</taxon>
        <taxon>Vertebrata</taxon>
        <taxon>Euteleostomi</taxon>
        <taxon>Actinopterygii</taxon>
        <taxon>Neopterygii</taxon>
        <taxon>Teleostei</taxon>
        <taxon>Ostariophysi</taxon>
        <taxon>Gymnotiformes</taxon>
        <taxon>Gymnotoidei</taxon>
        <taxon>Gymnotidae</taxon>
        <taxon>Electrophorus</taxon>
    </lineage>
</organism>
<dbReference type="FunFam" id="3.30.160.60:FF:001792">
    <property type="entry name" value="Zinc finger and BTB domain-containing 40"/>
    <property type="match status" value="1"/>
</dbReference>
<dbReference type="GO" id="GO:0000981">
    <property type="term" value="F:DNA-binding transcription factor activity, RNA polymerase II-specific"/>
    <property type="evidence" value="ECO:0007669"/>
    <property type="project" value="TreeGrafter"/>
</dbReference>
<evidence type="ECO:0000256" key="12">
    <source>
        <dbReference type="ARBA" id="ARBA00023163"/>
    </source>
</evidence>
<dbReference type="Proteomes" id="UP001239994">
    <property type="component" value="Unassembled WGS sequence"/>
</dbReference>
<dbReference type="PANTHER" id="PTHR24394:SF0">
    <property type="entry name" value="ZINC FINGER AND BTB DOMAIN-CONTAINING PROTEIN 40"/>
    <property type="match status" value="1"/>
</dbReference>
<keyword evidence="12" id="KW-0804">Transcription</keyword>
<dbReference type="InterPro" id="IPR011333">
    <property type="entry name" value="SKP1/BTB/POZ_sf"/>
</dbReference>
<keyword evidence="4" id="KW-1017">Isopeptide bond</keyword>
<dbReference type="Gene3D" id="3.30.160.60">
    <property type="entry name" value="Classic Zinc Finger"/>
    <property type="match status" value="9"/>
</dbReference>
<evidence type="ECO:0000256" key="9">
    <source>
        <dbReference type="ARBA" id="ARBA00022843"/>
    </source>
</evidence>
<dbReference type="SUPFAM" id="SSF54695">
    <property type="entry name" value="POZ domain"/>
    <property type="match status" value="1"/>
</dbReference>
<keyword evidence="6" id="KW-0677">Repeat</keyword>